<dbReference type="Proteomes" id="UP000046393">
    <property type="component" value="Unplaced"/>
</dbReference>
<organism evidence="1 2">
    <name type="scientific">Syphacia muris</name>
    <dbReference type="NCBI Taxonomy" id="451379"/>
    <lineage>
        <taxon>Eukaryota</taxon>
        <taxon>Metazoa</taxon>
        <taxon>Ecdysozoa</taxon>
        <taxon>Nematoda</taxon>
        <taxon>Chromadorea</taxon>
        <taxon>Rhabditida</taxon>
        <taxon>Spirurina</taxon>
        <taxon>Oxyuridomorpha</taxon>
        <taxon>Oxyuroidea</taxon>
        <taxon>Oxyuridae</taxon>
        <taxon>Syphacia</taxon>
    </lineage>
</organism>
<evidence type="ECO:0000313" key="1">
    <source>
        <dbReference type="Proteomes" id="UP000046393"/>
    </source>
</evidence>
<reference evidence="2" key="1">
    <citation type="submission" date="2017-02" db="UniProtKB">
        <authorList>
            <consortium name="WormBaseParasite"/>
        </authorList>
    </citation>
    <scope>IDENTIFICATION</scope>
</reference>
<protein>
    <submittedName>
        <fullName evidence="2">Transposase</fullName>
    </submittedName>
</protein>
<dbReference type="WBParaSite" id="SMUV_0000089401-mRNA-1">
    <property type="protein sequence ID" value="SMUV_0000089401-mRNA-1"/>
    <property type="gene ID" value="SMUV_0000089401"/>
</dbReference>
<sequence length="88" mass="10075">MLVDKNKRDDGMHPSYSRLDELAFKPHIPVKGITHSDGRVLRLFHKAAFTNNASLREKCLRQYLNASHVSTLRTVLHFVISQSMKATK</sequence>
<name>A0A0N5A9T9_9BILA</name>
<accession>A0A0N5A9T9</accession>
<proteinExistence type="predicted"/>
<keyword evidence="1" id="KW-1185">Reference proteome</keyword>
<evidence type="ECO:0000313" key="2">
    <source>
        <dbReference type="WBParaSite" id="SMUV_0000089401-mRNA-1"/>
    </source>
</evidence>
<dbReference type="AlphaFoldDB" id="A0A0N5A9T9"/>